<dbReference type="InterPro" id="IPR012334">
    <property type="entry name" value="Pectin_lyas_fold"/>
</dbReference>
<feature type="domain" description="Periplasmic copper-binding protein NosD beta helix" evidence="3">
    <location>
        <begin position="275"/>
        <end position="442"/>
    </location>
</feature>
<dbReference type="PANTHER" id="PTHR22990:SF15">
    <property type="entry name" value="F-BOX ONLY PROTEIN 10"/>
    <property type="match status" value="1"/>
</dbReference>
<dbReference type="PANTHER" id="PTHR22990">
    <property type="entry name" value="F-BOX ONLY PROTEIN"/>
    <property type="match status" value="1"/>
</dbReference>
<evidence type="ECO:0000313" key="4">
    <source>
        <dbReference type="EMBL" id="KNG93298.1"/>
    </source>
</evidence>
<dbReference type="Gene3D" id="2.160.20.10">
    <property type="entry name" value="Single-stranded right-handed beta-helix, Pectin lyase-like"/>
    <property type="match status" value="1"/>
</dbReference>
<dbReference type="InterPro" id="IPR051550">
    <property type="entry name" value="SCF-Subunits/Alg-Epimerases"/>
</dbReference>
<dbReference type="RefSeq" id="WP_050531259.1">
    <property type="nucleotide sequence ID" value="NZ_AQQZ01000005.1"/>
</dbReference>
<dbReference type="Pfam" id="PF05048">
    <property type="entry name" value="NosD"/>
    <property type="match status" value="1"/>
</dbReference>
<dbReference type="InterPro" id="IPR007742">
    <property type="entry name" value="NosD_dom"/>
</dbReference>
<dbReference type="OrthoDB" id="7938081at2"/>
<keyword evidence="2" id="KW-0732">Signal</keyword>
<name>A0A0L1JPG5_9RHOB</name>
<dbReference type="SUPFAM" id="SSF51126">
    <property type="entry name" value="Pectin lyase-like"/>
    <property type="match status" value="1"/>
</dbReference>
<dbReference type="InterPro" id="IPR011050">
    <property type="entry name" value="Pectin_lyase_fold/virulence"/>
</dbReference>
<evidence type="ECO:0000259" key="3">
    <source>
        <dbReference type="Pfam" id="PF05048"/>
    </source>
</evidence>
<sequence>MRKTLGNLCVLTSLFVFLGLAGAALAGPDRTVFEMTARLAELDRALRADPFAAIELPYLDKAEADAGDEGPVLRMNSGAPEPAVVGARFQMLDMRLPLAMIAQSHGGGDNEAVLTAQGPNGPNALVLREGAARMGDLAAAALAQNAARWDPDGALRLTRPLIVWDGAHLTLGPGDVLRLDRVAGAFVQVLGRMTTTDATIEGTVGENPDVPRFRPFVVAGSGGLLDLTRSRFTDLGFGHTEKFAGVAVVRNGLMMGRGRVTLDGNLFTRVGSVWIDTAQDAQITNNRFRAATKVPLAVTNAGRPVITGNVFFENGKFNAIQVLRGSYGAVIEDNVILGGERAGIVVKFDSHRAVIRRNVVWKRDGTGIIFAKSNCAVIARNWVLQNRQKGIELRTARGTEVRDNRLALNRHTGLWISAQASTAATLVAGNVFSQNRTGLTTATGAQLVIEGNDFSGQVPRFLSGDVATQNAEFARGTVGEGTMVLTAAGLTRGNAPATGCPAGDAS</sequence>
<protein>
    <recommendedName>
        <fullName evidence="3">Periplasmic copper-binding protein NosD beta helix domain-containing protein</fullName>
    </recommendedName>
</protein>
<dbReference type="InterPro" id="IPR006626">
    <property type="entry name" value="PbH1"/>
</dbReference>
<organism evidence="4 5">
    <name type="scientific">Pseudaestuariivita atlantica</name>
    <dbReference type="NCBI Taxonomy" id="1317121"/>
    <lineage>
        <taxon>Bacteria</taxon>
        <taxon>Pseudomonadati</taxon>
        <taxon>Pseudomonadota</taxon>
        <taxon>Alphaproteobacteria</taxon>
        <taxon>Rhodobacterales</taxon>
        <taxon>Paracoccaceae</taxon>
        <taxon>Pseudaestuariivita</taxon>
    </lineage>
</organism>
<dbReference type="EMBL" id="AQQZ01000005">
    <property type="protein sequence ID" value="KNG93298.1"/>
    <property type="molecule type" value="Genomic_DNA"/>
</dbReference>
<gene>
    <name evidence="4" type="ORF">ATO11_12680</name>
</gene>
<dbReference type="SMART" id="SM00710">
    <property type="entry name" value="PbH1"/>
    <property type="match status" value="7"/>
</dbReference>
<evidence type="ECO:0000313" key="5">
    <source>
        <dbReference type="Proteomes" id="UP000036938"/>
    </source>
</evidence>
<accession>A0A0L1JPG5</accession>
<keyword evidence="1" id="KW-0677">Repeat</keyword>
<evidence type="ECO:0000256" key="1">
    <source>
        <dbReference type="ARBA" id="ARBA00022737"/>
    </source>
</evidence>
<comment type="caution">
    <text evidence="4">The sequence shown here is derived from an EMBL/GenBank/DDBJ whole genome shotgun (WGS) entry which is preliminary data.</text>
</comment>
<dbReference type="AlphaFoldDB" id="A0A0L1JPG5"/>
<dbReference type="STRING" id="1317121.ATO11_12680"/>
<feature type="chain" id="PRO_5005554124" description="Periplasmic copper-binding protein NosD beta helix domain-containing protein" evidence="2">
    <location>
        <begin position="27"/>
        <end position="506"/>
    </location>
</feature>
<dbReference type="Proteomes" id="UP000036938">
    <property type="component" value="Unassembled WGS sequence"/>
</dbReference>
<evidence type="ECO:0000256" key="2">
    <source>
        <dbReference type="SAM" id="SignalP"/>
    </source>
</evidence>
<keyword evidence="5" id="KW-1185">Reference proteome</keyword>
<feature type="signal peptide" evidence="2">
    <location>
        <begin position="1"/>
        <end position="26"/>
    </location>
</feature>
<proteinExistence type="predicted"/>
<reference evidence="4 5" key="1">
    <citation type="journal article" date="2015" name="Int. J. Syst. Evol. Microbiol.">
        <title>Aestuariivita atlantica sp. nov., isolated from deep sea sediment of the Atlantic Ocean.</title>
        <authorList>
            <person name="Li G."/>
            <person name="Lai Q."/>
            <person name="Du Y."/>
            <person name="Liu X."/>
            <person name="Sun F."/>
            <person name="Shao Z."/>
        </authorList>
    </citation>
    <scope>NUCLEOTIDE SEQUENCE [LARGE SCALE GENOMIC DNA]</scope>
    <source>
        <strain evidence="4 5">22II-S11-z3</strain>
    </source>
</reference>